<organism evidence="4 5">
    <name type="scientific">Cyclotella atomus</name>
    <dbReference type="NCBI Taxonomy" id="382360"/>
    <lineage>
        <taxon>Eukaryota</taxon>
        <taxon>Sar</taxon>
        <taxon>Stramenopiles</taxon>
        <taxon>Ochrophyta</taxon>
        <taxon>Bacillariophyta</taxon>
        <taxon>Coscinodiscophyceae</taxon>
        <taxon>Thalassiosirophycidae</taxon>
        <taxon>Stephanodiscales</taxon>
        <taxon>Stephanodiscaceae</taxon>
        <taxon>Cyclotella</taxon>
    </lineage>
</organism>
<dbReference type="PANTHER" id="PTHR11615">
    <property type="entry name" value="NITRATE, FORMATE, IRON DEHYDROGENASE"/>
    <property type="match status" value="1"/>
</dbReference>
<comment type="caution">
    <text evidence="4">The sequence shown here is derived from an EMBL/GenBank/DDBJ whole genome shotgun (WGS) entry which is preliminary data.</text>
</comment>
<dbReference type="Pfam" id="PF02906">
    <property type="entry name" value="Fe_hyd_lg_C"/>
    <property type="match status" value="1"/>
</dbReference>
<dbReference type="Proteomes" id="UP001530400">
    <property type="component" value="Unassembled WGS sequence"/>
</dbReference>
<dbReference type="InterPro" id="IPR009016">
    <property type="entry name" value="Fe_hydrogenase"/>
</dbReference>
<evidence type="ECO:0000313" key="5">
    <source>
        <dbReference type="Proteomes" id="UP001530400"/>
    </source>
</evidence>
<evidence type="ECO:0000259" key="3">
    <source>
        <dbReference type="Pfam" id="PF02906"/>
    </source>
</evidence>
<feature type="compositionally biased region" description="Polar residues" evidence="2">
    <location>
        <begin position="533"/>
        <end position="549"/>
    </location>
</feature>
<evidence type="ECO:0000256" key="2">
    <source>
        <dbReference type="SAM" id="MobiDB-lite"/>
    </source>
</evidence>
<feature type="domain" description="Iron hydrogenase large subunit C-terminal" evidence="3">
    <location>
        <begin position="314"/>
        <end position="635"/>
    </location>
</feature>
<dbReference type="EMBL" id="JALLPJ020001006">
    <property type="protein sequence ID" value="KAL3778092.1"/>
    <property type="molecule type" value="Genomic_DNA"/>
</dbReference>
<dbReference type="InterPro" id="IPR004108">
    <property type="entry name" value="Fe_hydrogenase_lsu_C"/>
</dbReference>
<dbReference type="InterPro" id="IPR050340">
    <property type="entry name" value="Cytosolic_Fe-S_CAF"/>
</dbReference>
<accession>A0ABD3NQD4</accession>
<keyword evidence="5" id="KW-1185">Reference proteome</keyword>
<dbReference type="AlphaFoldDB" id="A0ABD3NQD4"/>
<dbReference type="SUPFAM" id="SSF53920">
    <property type="entry name" value="Fe-only hydrogenase"/>
    <property type="match status" value="1"/>
</dbReference>
<evidence type="ECO:0000256" key="1">
    <source>
        <dbReference type="ARBA" id="ARBA00006596"/>
    </source>
</evidence>
<evidence type="ECO:0000313" key="4">
    <source>
        <dbReference type="EMBL" id="KAL3778092.1"/>
    </source>
</evidence>
<protein>
    <recommendedName>
        <fullName evidence="3">Iron hydrogenase large subunit C-terminal domain-containing protein</fullName>
    </recommendedName>
</protein>
<dbReference type="Gene3D" id="3.40.950.10">
    <property type="entry name" value="Fe-only Hydrogenase (Larger Subunit), Chain L, domain 3"/>
    <property type="match status" value="1"/>
</dbReference>
<dbReference type="Gene3D" id="3.40.50.1780">
    <property type="match status" value="1"/>
</dbReference>
<feature type="region of interest" description="Disordered" evidence="2">
    <location>
        <begin position="533"/>
        <end position="559"/>
    </location>
</feature>
<reference evidence="4 5" key="1">
    <citation type="submission" date="2024-10" db="EMBL/GenBank/DDBJ databases">
        <title>Updated reference genomes for cyclostephanoid diatoms.</title>
        <authorList>
            <person name="Roberts W.R."/>
            <person name="Alverson A.J."/>
        </authorList>
    </citation>
    <scope>NUCLEOTIDE SEQUENCE [LARGE SCALE GENOMIC DNA]</scope>
    <source>
        <strain evidence="4 5">AJA010-31</strain>
    </source>
</reference>
<name>A0ABD3NQD4_9STRA</name>
<sequence length="738" mass="79719">MQQAFSMSVFLNNVDDYLGPSQACVNPLFTAPSKSTSTAANANSNATLDKTEVTLQTDSAGVVPKRRIRRRAAPRIQAEEDSQRREPIRLLHSTDDGFAASEVPSVDIDPPSTKTKVKATVTLSDCLSCSGCVTSAEAVLMSHHSVDKFREVSSKGDTQIVFTISSAALADLYRYIYACNQSVDDNVMADRNELKQSILSRHEFLQCTARFLHSEFGVVLLVDGAVTQRISLLESAHEFCYRYKQKHQIQQMSDEPEYDVTSVALSSTQTRYIKKKTGSAPETDRMEVSVVNHPPGLSLEDDDDSMPTGNNIQNLHNQSLPLPMLASSCPGFVCLVEKTAAPVVPLLSTAKSPMAVAGALLKSGMFGAYGTSDTSNRQSFHVAVMPCHDKKLEAGRNDFAWEKQTLLKYAGETTTEINSSNEIVNEVDLVLTTGELLELLTSAADKVACGTSIRELLGTYISKSVESTCLLISDTDTNQTNSSKDTHSMQSSNAAELDVGVHGSGSYADFIFRFAAMELFGCDLSQTQTLPWASPSNSSVGAAEQSSGGNRRRRRQDTTDLRSITLFQHTDGSYSCDGRGQSTPVLSFATAYGFKNVQLILQSLSNDGYTAGALDAKEYDYVEVMACPSGCPNGGGQIGSMGKRETPRDTKERVKATMSLMPLFHSTVGNITVASSLYAVSDDEMSTNDGCNGLVSSLKDGSFGQSARRLLHTRFHAVPKLELSTGATAGVAVSDTKW</sequence>
<gene>
    <name evidence="4" type="ORF">ACHAWO_001758</name>
</gene>
<comment type="similarity">
    <text evidence="1">Belongs to the NARF family.</text>
</comment>
<proteinExistence type="inferred from homology"/>